<evidence type="ECO:0000313" key="1">
    <source>
        <dbReference type="EMBL" id="GGL73310.1"/>
    </source>
</evidence>
<dbReference type="EMBL" id="BMPG01000009">
    <property type="protein sequence ID" value="GGL73310.1"/>
    <property type="molecule type" value="Genomic_DNA"/>
</dbReference>
<sequence>MGERGAAVAVRVGAVSSLLGRASAAAEPTELVVAPVELHRRNLQRRLREARAPKDAFAFVDAPAVAKAVLDAAGERSRPIDRIDRLSLCRSALAADAVDVPRRLRGDAEGMPQVVEQVRGEVESVTNFHPARVEAFEATADGLYEPVDADARDVLDVALDAERALRERTPKAVSDTALVRRATRLLAATAGEAWTDAYPNIERVSLVGVSSVSAPQADLLGVLADETDAAVTVYARRGTGSYLEARLPSLLDVAEPGAEVFERR</sequence>
<name>A0A830F8C7_9EURY</name>
<accession>A0A830F8C7</accession>
<reference evidence="1" key="1">
    <citation type="journal article" date="2014" name="Int. J. Syst. Evol. Microbiol.">
        <title>Complete genome sequence of Corynebacterium casei LMG S-19264T (=DSM 44701T), isolated from a smear-ripened cheese.</title>
        <authorList>
            <consortium name="US DOE Joint Genome Institute (JGI-PGF)"/>
            <person name="Walter F."/>
            <person name="Albersmeier A."/>
            <person name="Kalinowski J."/>
            <person name="Ruckert C."/>
        </authorList>
    </citation>
    <scope>NUCLEOTIDE SEQUENCE</scope>
    <source>
        <strain evidence="1">JCM 19596</strain>
    </source>
</reference>
<dbReference type="AlphaFoldDB" id="A0A830F8C7"/>
<reference evidence="1" key="2">
    <citation type="submission" date="2020-09" db="EMBL/GenBank/DDBJ databases">
        <authorList>
            <person name="Sun Q."/>
            <person name="Ohkuma M."/>
        </authorList>
    </citation>
    <scope>NUCLEOTIDE SEQUENCE</scope>
    <source>
        <strain evidence="1">JCM 19596</strain>
    </source>
</reference>
<protein>
    <submittedName>
        <fullName evidence="1">Uncharacterized protein</fullName>
    </submittedName>
</protein>
<evidence type="ECO:0000313" key="2">
    <source>
        <dbReference type="Proteomes" id="UP000607197"/>
    </source>
</evidence>
<keyword evidence="2" id="KW-1185">Reference proteome</keyword>
<gene>
    <name evidence="1" type="ORF">GCM10009039_34290</name>
</gene>
<dbReference type="InterPro" id="IPR058819">
    <property type="entry name" value="UvrD_dom-like"/>
</dbReference>
<comment type="caution">
    <text evidence="1">The sequence shown here is derived from an EMBL/GenBank/DDBJ whole genome shotgun (WGS) entry which is preliminary data.</text>
</comment>
<dbReference type="Proteomes" id="UP000607197">
    <property type="component" value="Unassembled WGS sequence"/>
</dbReference>
<organism evidence="1 2">
    <name type="scientific">Halocalculus aciditolerans</name>
    <dbReference type="NCBI Taxonomy" id="1383812"/>
    <lineage>
        <taxon>Archaea</taxon>
        <taxon>Methanobacteriati</taxon>
        <taxon>Methanobacteriota</taxon>
        <taxon>Stenosarchaea group</taxon>
        <taxon>Halobacteria</taxon>
        <taxon>Halobacteriales</taxon>
        <taxon>Halobacteriaceae</taxon>
        <taxon>Halocalculus</taxon>
    </lineage>
</organism>
<dbReference type="Pfam" id="PF26510">
    <property type="entry name" value="Halo_UvrD_like"/>
    <property type="match status" value="1"/>
</dbReference>
<proteinExistence type="predicted"/>